<sequence length="410" mass="45453">MFWFLPFLSIILSVHGEENLDPNPLVGDGIDAEEAKALRQSPFKLAISNSKTQGSITGVVEATELDNVFYSFRGIRYASAERWKDPKVLLDDWTQLPNAQDGPACPQEPKEGYIISEENCLWLNVFTPELSELENPIIVFLHPAGPHWDKGWAADEDYGPLHLLDYETLLVTVNYRIGEFDRFGGDANRVTIIGHGSGGAAAHFHLLSPMSAGLFKSAISMSGSALNPWAFVPSSEWENGKGRIGPTVDGEFLTGNPEELIKSGRFQKDCQWIAGVVSEEGKLLATQTNMNGLESFLKSFGFKSSDFKDISNAYIKNKLGKVEDLISDVLYNIGMDRSMRLMAENSNRGIYAYKLHQPNITIPDIPLSHGDELPYLFPMTLADPLQKDDEDQQIPGIVNIYIIPTGDILN</sequence>
<evidence type="ECO:0000259" key="2">
    <source>
        <dbReference type="Pfam" id="PF00135"/>
    </source>
</evidence>
<dbReference type="EMBL" id="HG994581">
    <property type="protein sequence ID" value="CAF2877543.1"/>
    <property type="molecule type" value="Genomic_DNA"/>
</dbReference>
<dbReference type="PANTHER" id="PTHR11559">
    <property type="entry name" value="CARBOXYLESTERASE"/>
    <property type="match status" value="1"/>
</dbReference>
<name>A0A7R8H5A4_LEPSM</name>
<dbReference type="Pfam" id="PF00135">
    <property type="entry name" value="COesterase"/>
    <property type="match status" value="3"/>
</dbReference>
<dbReference type="AlphaFoldDB" id="A0A7R8H5A4"/>
<reference evidence="3" key="1">
    <citation type="submission" date="2021-02" db="EMBL/GenBank/DDBJ databases">
        <authorList>
            <person name="Bekaert M."/>
        </authorList>
    </citation>
    <scope>NUCLEOTIDE SEQUENCE</scope>
    <source>
        <strain evidence="3">IoA-00</strain>
    </source>
</reference>
<dbReference type="InterPro" id="IPR002018">
    <property type="entry name" value="CarbesteraseB"/>
</dbReference>
<feature type="domain" description="Carboxylesterase type B" evidence="2">
    <location>
        <begin position="182"/>
        <end position="233"/>
    </location>
</feature>
<dbReference type="InterPro" id="IPR050309">
    <property type="entry name" value="Type-B_Carboxylest/Lipase"/>
</dbReference>
<gene>
    <name evidence="3" type="ORF">LSAA_6633</name>
</gene>
<organism evidence="3 4">
    <name type="scientific">Lepeophtheirus salmonis</name>
    <name type="common">Salmon louse</name>
    <name type="synonym">Caligus salmonis</name>
    <dbReference type="NCBI Taxonomy" id="72036"/>
    <lineage>
        <taxon>Eukaryota</taxon>
        <taxon>Metazoa</taxon>
        <taxon>Ecdysozoa</taxon>
        <taxon>Arthropoda</taxon>
        <taxon>Crustacea</taxon>
        <taxon>Multicrustacea</taxon>
        <taxon>Hexanauplia</taxon>
        <taxon>Copepoda</taxon>
        <taxon>Siphonostomatoida</taxon>
        <taxon>Caligidae</taxon>
        <taxon>Lepeophtheirus</taxon>
    </lineage>
</organism>
<evidence type="ECO:0000256" key="1">
    <source>
        <dbReference type="ARBA" id="ARBA00023180"/>
    </source>
</evidence>
<dbReference type="InterPro" id="IPR029058">
    <property type="entry name" value="AB_hydrolase_fold"/>
</dbReference>
<evidence type="ECO:0000313" key="4">
    <source>
        <dbReference type="Proteomes" id="UP000675881"/>
    </source>
</evidence>
<dbReference type="SUPFAM" id="SSF53474">
    <property type="entry name" value="alpha/beta-Hydrolases"/>
    <property type="match status" value="1"/>
</dbReference>
<dbReference type="Gene3D" id="3.40.50.1820">
    <property type="entry name" value="alpha/beta hydrolase"/>
    <property type="match status" value="3"/>
</dbReference>
<feature type="domain" description="Carboxylesterase type B" evidence="2">
    <location>
        <begin position="243"/>
        <end position="395"/>
    </location>
</feature>
<evidence type="ECO:0000313" key="3">
    <source>
        <dbReference type="EMBL" id="CAF2877543.1"/>
    </source>
</evidence>
<keyword evidence="4" id="KW-1185">Reference proteome</keyword>
<protein>
    <submittedName>
        <fullName evidence="3">(salmon louse) hypothetical protein</fullName>
    </submittedName>
</protein>
<proteinExistence type="predicted"/>
<dbReference type="OrthoDB" id="6363012at2759"/>
<dbReference type="Proteomes" id="UP000675881">
    <property type="component" value="Chromosome 2"/>
</dbReference>
<feature type="domain" description="Carboxylesterase type B" evidence="2">
    <location>
        <begin position="52"/>
        <end position="180"/>
    </location>
</feature>
<keyword evidence="1" id="KW-0325">Glycoprotein</keyword>
<accession>A0A7R8H5A4</accession>